<evidence type="ECO:0000256" key="3">
    <source>
        <dbReference type="ARBA" id="ARBA00022801"/>
    </source>
</evidence>
<dbReference type="Gene3D" id="3.30.2010.10">
    <property type="entry name" value="Metalloproteases ('zincins'), catalytic domain"/>
    <property type="match status" value="1"/>
</dbReference>
<dbReference type="HOGENOM" id="CLU_029002_5_0_10"/>
<reference key="1">
    <citation type="submission" date="2010-11" db="EMBL/GenBank/DDBJ databases">
        <title>The complete genome of Leadbetterella byssophila DSM 17132.</title>
        <authorList>
            <consortium name="US DOE Joint Genome Institute (JGI-PGF)"/>
            <person name="Lucas S."/>
            <person name="Copeland A."/>
            <person name="Lapidus A."/>
            <person name="Glavina del Rio T."/>
            <person name="Dalin E."/>
            <person name="Tice H."/>
            <person name="Bruce D."/>
            <person name="Goodwin L."/>
            <person name="Pitluck S."/>
            <person name="Kyrpides N."/>
            <person name="Mavromatis K."/>
            <person name="Ivanova N."/>
            <person name="Teshima H."/>
            <person name="Brettin T."/>
            <person name="Detter J.C."/>
            <person name="Han C."/>
            <person name="Tapia R."/>
            <person name="Land M."/>
            <person name="Hauser L."/>
            <person name="Markowitz V."/>
            <person name="Cheng J.-F."/>
            <person name="Hugenholtz P."/>
            <person name="Woyke T."/>
            <person name="Wu D."/>
            <person name="Tindall B."/>
            <person name="Pomrenke H.G."/>
            <person name="Brambilla E."/>
            <person name="Klenk H.-P."/>
            <person name="Eisen J.A."/>
        </authorList>
    </citation>
    <scope>NUCLEOTIDE SEQUENCE [LARGE SCALE GENOMIC DNA]</scope>
    <source>
        <strain>DSM 17132</strain>
    </source>
</reference>
<keyword evidence="9" id="KW-1185">Reference proteome</keyword>
<sequence>MNKTARFLISAGFLTLFVWSCQRVPLTNRKQFVGLVSSGEMMALSYTEYKGFMDTSKVLPSSDPNAQMVSRVGEKIRKAAEDYLIANNLSKLLDGYQWEFKTVKSNEVNAWCMPGGKVCFYTGILPICKSEAGVAVVMGHEVAHAIAEHGRERMSNALIANGITQAGALATGIATGNQDLMNLAGQVLGIGTQVGGTLPNSRKQESEADKIGLIFMAMAGYNPQEAVDFWKRMAEAGKNSQKPPQMLSTHPSDETRIADLQKNMDVAMKYYNTYKK</sequence>
<evidence type="ECO:0000313" key="8">
    <source>
        <dbReference type="EMBL" id="ADQ16911.1"/>
    </source>
</evidence>
<dbReference type="InterPro" id="IPR001915">
    <property type="entry name" value="Peptidase_M48"/>
</dbReference>
<dbReference type="STRING" id="649349.Lbys_1191"/>
<protein>
    <submittedName>
        <fullName evidence="8">Peptidase M48 Ste24p</fullName>
    </submittedName>
</protein>
<evidence type="ECO:0000256" key="4">
    <source>
        <dbReference type="ARBA" id="ARBA00022833"/>
    </source>
</evidence>
<dbReference type="GO" id="GO:0016020">
    <property type="term" value="C:membrane"/>
    <property type="evidence" value="ECO:0007669"/>
    <property type="project" value="TreeGrafter"/>
</dbReference>
<dbReference type="PANTHER" id="PTHR22726:SF1">
    <property type="entry name" value="METALLOENDOPEPTIDASE OMA1, MITOCHONDRIAL"/>
    <property type="match status" value="1"/>
</dbReference>
<dbReference type="RefSeq" id="WP_013407961.1">
    <property type="nucleotide sequence ID" value="NC_014655.1"/>
</dbReference>
<dbReference type="eggNOG" id="COG0501">
    <property type="taxonomic scope" value="Bacteria"/>
</dbReference>
<feature type="domain" description="Peptidase M48" evidence="7">
    <location>
        <begin position="96"/>
        <end position="262"/>
    </location>
</feature>
<gene>
    <name evidence="8" type="ordered locus">Lbys_1191</name>
</gene>
<evidence type="ECO:0000256" key="5">
    <source>
        <dbReference type="ARBA" id="ARBA00023049"/>
    </source>
</evidence>
<dbReference type="PANTHER" id="PTHR22726">
    <property type="entry name" value="METALLOENDOPEPTIDASE OMA1"/>
    <property type="match status" value="1"/>
</dbReference>
<keyword evidence="1 6" id="KW-0645">Protease</keyword>
<dbReference type="GO" id="GO:0046872">
    <property type="term" value="F:metal ion binding"/>
    <property type="evidence" value="ECO:0007669"/>
    <property type="project" value="UniProtKB-KW"/>
</dbReference>
<dbReference type="GO" id="GO:0051603">
    <property type="term" value="P:proteolysis involved in protein catabolic process"/>
    <property type="evidence" value="ECO:0007669"/>
    <property type="project" value="TreeGrafter"/>
</dbReference>
<dbReference type="CDD" id="cd07331">
    <property type="entry name" value="M48C_Oma1_like"/>
    <property type="match status" value="1"/>
</dbReference>
<organism evidence="8 9">
    <name type="scientific">Leadbetterella byssophila (strain DSM 17132 / JCM 16389 / KACC 11308 / NBRC 106382 / 4M15)</name>
    <dbReference type="NCBI Taxonomy" id="649349"/>
    <lineage>
        <taxon>Bacteria</taxon>
        <taxon>Pseudomonadati</taxon>
        <taxon>Bacteroidota</taxon>
        <taxon>Cytophagia</taxon>
        <taxon>Cytophagales</taxon>
        <taxon>Leadbetterellaceae</taxon>
        <taxon>Leadbetterella</taxon>
    </lineage>
</organism>
<keyword evidence="2" id="KW-0479">Metal-binding</keyword>
<evidence type="ECO:0000256" key="1">
    <source>
        <dbReference type="ARBA" id="ARBA00022670"/>
    </source>
</evidence>
<reference evidence="8 9" key="2">
    <citation type="journal article" date="2011" name="Stand. Genomic Sci.">
        <title>Complete genome sequence of Leadbetterella byssophila type strain (4M15).</title>
        <authorList>
            <person name="Abt B."/>
            <person name="Teshima H."/>
            <person name="Lucas S."/>
            <person name="Lapidus A."/>
            <person name="Del Rio T.G."/>
            <person name="Nolan M."/>
            <person name="Tice H."/>
            <person name="Cheng J.F."/>
            <person name="Pitluck S."/>
            <person name="Liolios K."/>
            <person name="Pagani I."/>
            <person name="Ivanova N."/>
            <person name="Mavromatis K."/>
            <person name="Pati A."/>
            <person name="Tapia R."/>
            <person name="Han C."/>
            <person name="Goodwin L."/>
            <person name="Chen A."/>
            <person name="Palaniappan K."/>
            <person name="Land M."/>
            <person name="Hauser L."/>
            <person name="Chang Y.J."/>
            <person name="Jeffries C.D."/>
            <person name="Rohde M."/>
            <person name="Goker M."/>
            <person name="Tindall B.J."/>
            <person name="Detter J.C."/>
            <person name="Woyke T."/>
            <person name="Bristow J."/>
            <person name="Eisen J.A."/>
            <person name="Markowitz V."/>
            <person name="Hugenholtz P."/>
            <person name="Klenk H.P."/>
            <person name="Kyrpides N.C."/>
        </authorList>
    </citation>
    <scope>NUCLEOTIDE SEQUENCE [LARGE SCALE GENOMIC DNA]</scope>
    <source>
        <strain evidence="9">DSM 17132 / JCM 16389 / KACC 11308 / NBRC 106382 / 4M15</strain>
    </source>
</reference>
<dbReference type="GO" id="GO:0004222">
    <property type="term" value="F:metalloendopeptidase activity"/>
    <property type="evidence" value="ECO:0007669"/>
    <property type="project" value="InterPro"/>
</dbReference>
<dbReference type="AlphaFoldDB" id="E4RU77"/>
<evidence type="ECO:0000256" key="6">
    <source>
        <dbReference type="RuleBase" id="RU003983"/>
    </source>
</evidence>
<keyword evidence="5 6" id="KW-0482">Metalloprotease</keyword>
<dbReference type="InterPro" id="IPR051156">
    <property type="entry name" value="Mito/Outer_Membr_Metalloprot"/>
</dbReference>
<evidence type="ECO:0000259" key="7">
    <source>
        <dbReference type="Pfam" id="PF01435"/>
    </source>
</evidence>
<dbReference type="Pfam" id="PF01435">
    <property type="entry name" value="Peptidase_M48"/>
    <property type="match status" value="1"/>
</dbReference>
<evidence type="ECO:0000256" key="2">
    <source>
        <dbReference type="ARBA" id="ARBA00022723"/>
    </source>
</evidence>
<comment type="similarity">
    <text evidence="6">Belongs to the peptidase M48 family.</text>
</comment>
<comment type="cofactor">
    <cofactor evidence="6">
        <name>Zn(2+)</name>
        <dbReference type="ChEBI" id="CHEBI:29105"/>
    </cofactor>
    <text evidence="6">Binds 1 zinc ion per subunit.</text>
</comment>
<keyword evidence="3 6" id="KW-0378">Hydrolase</keyword>
<dbReference type="OrthoDB" id="9810445at2"/>
<dbReference type="Proteomes" id="UP000007435">
    <property type="component" value="Chromosome"/>
</dbReference>
<evidence type="ECO:0000313" key="9">
    <source>
        <dbReference type="Proteomes" id="UP000007435"/>
    </source>
</evidence>
<proteinExistence type="inferred from homology"/>
<keyword evidence="4 6" id="KW-0862">Zinc</keyword>
<name>E4RU77_LEAB4</name>
<dbReference type="KEGG" id="lby:Lbys_1191"/>
<dbReference type="EMBL" id="CP002305">
    <property type="protein sequence ID" value="ADQ16911.1"/>
    <property type="molecule type" value="Genomic_DNA"/>
</dbReference>
<accession>E4RU77</accession>